<keyword evidence="2" id="KW-1185">Reference proteome</keyword>
<dbReference type="Proteomes" id="UP000215914">
    <property type="component" value="Chromosome 12"/>
</dbReference>
<sequence length="123" mass="14488">MQRQQQPYSVYPTNSKATYRVWEGGIERLLPETPGSKKHKMKLQPVDVYKCQKIRDRTNKDAVNRGLCLWGLTRPKGQTVWHLSSSTNLEKDHISLRLHFKHNHFVNIFVKAFKEQIQLFKLA</sequence>
<name>A0A251T2K0_HELAN</name>
<dbReference type="InParanoid" id="A0A251T2K0"/>
<evidence type="ECO:0000313" key="1">
    <source>
        <dbReference type="EMBL" id="OTG05029.1"/>
    </source>
</evidence>
<reference evidence="2" key="1">
    <citation type="journal article" date="2017" name="Nature">
        <title>The sunflower genome provides insights into oil metabolism, flowering and Asterid evolution.</title>
        <authorList>
            <person name="Badouin H."/>
            <person name="Gouzy J."/>
            <person name="Grassa C.J."/>
            <person name="Murat F."/>
            <person name="Staton S.E."/>
            <person name="Cottret L."/>
            <person name="Lelandais-Briere C."/>
            <person name="Owens G.L."/>
            <person name="Carrere S."/>
            <person name="Mayjonade B."/>
            <person name="Legrand L."/>
            <person name="Gill N."/>
            <person name="Kane N.C."/>
            <person name="Bowers J.E."/>
            <person name="Hubner S."/>
            <person name="Bellec A."/>
            <person name="Berard A."/>
            <person name="Berges H."/>
            <person name="Blanchet N."/>
            <person name="Boniface M.C."/>
            <person name="Brunel D."/>
            <person name="Catrice O."/>
            <person name="Chaidir N."/>
            <person name="Claudel C."/>
            <person name="Donnadieu C."/>
            <person name="Faraut T."/>
            <person name="Fievet G."/>
            <person name="Helmstetter N."/>
            <person name="King M."/>
            <person name="Knapp S.J."/>
            <person name="Lai Z."/>
            <person name="Le Paslier M.C."/>
            <person name="Lippi Y."/>
            <person name="Lorenzon L."/>
            <person name="Mandel J.R."/>
            <person name="Marage G."/>
            <person name="Marchand G."/>
            <person name="Marquand E."/>
            <person name="Bret-Mestries E."/>
            <person name="Morien E."/>
            <person name="Nambeesan S."/>
            <person name="Nguyen T."/>
            <person name="Pegot-Espagnet P."/>
            <person name="Pouilly N."/>
            <person name="Raftis F."/>
            <person name="Sallet E."/>
            <person name="Schiex T."/>
            <person name="Thomas J."/>
            <person name="Vandecasteele C."/>
            <person name="Vares D."/>
            <person name="Vear F."/>
            <person name="Vautrin S."/>
            <person name="Crespi M."/>
            <person name="Mangin B."/>
            <person name="Burke J.M."/>
            <person name="Salse J."/>
            <person name="Munos S."/>
            <person name="Vincourt P."/>
            <person name="Rieseberg L.H."/>
            <person name="Langlade N.B."/>
        </authorList>
    </citation>
    <scope>NUCLEOTIDE SEQUENCE [LARGE SCALE GENOMIC DNA]</scope>
    <source>
        <strain evidence="2">cv. SF193</strain>
    </source>
</reference>
<accession>A0A251T2K0</accession>
<evidence type="ECO:0000313" key="2">
    <source>
        <dbReference type="Proteomes" id="UP000215914"/>
    </source>
</evidence>
<proteinExistence type="predicted"/>
<dbReference type="EMBL" id="CM007901">
    <property type="protein sequence ID" value="OTG05029.1"/>
    <property type="molecule type" value="Genomic_DNA"/>
</dbReference>
<protein>
    <submittedName>
        <fullName evidence="1">Uncharacterized protein</fullName>
    </submittedName>
</protein>
<gene>
    <name evidence="1" type="ORF">HannXRQ_Chr12g0369021</name>
</gene>
<dbReference type="AlphaFoldDB" id="A0A251T2K0"/>
<organism evidence="1 2">
    <name type="scientific">Helianthus annuus</name>
    <name type="common">Common sunflower</name>
    <dbReference type="NCBI Taxonomy" id="4232"/>
    <lineage>
        <taxon>Eukaryota</taxon>
        <taxon>Viridiplantae</taxon>
        <taxon>Streptophyta</taxon>
        <taxon>Embryophyta</taxon>
        <taxon>Tracheophyta</taxon>
        <taxon>Spermatophyta</taxon>
        <taxon>Magnoliopsida</taxon>
        <taxon>eudicotyledons</taxon>
        <taxon>Gunneridae</taxon>
        <taxon>Pentapetalae</taxon>
        <taxon>asterids</taxon>
        <taxon>campanulids</taxon>
        <taxon>Asterales</taxon>
        <taxon>Asteraceae</taxon>
        <taxon>Asteroideae</taxon>
        <taxon>Heliantheae alliance</taxon>
        <taxon>Heliantheae</taxon>
        <taxon>Helianthus</taxon>
    </lineage>
</organism>